<accession>A0ABX0R2C1</accession>
<gene>
    <name evidence="1" type="ORF">F3J38_25580</name>
</gene>
<proteinExistence type="predicted"/>
<protein>
    <submittedName>
        <fullName evidence="1">Tail fiber assembly protein</fullName>
    </submittedName>
</protein>
<organism evidence="1 2">
    <name type="scientific">Candidatus Pantoea formicae</name>
    <dbReference type="NCBI Taxonomy" id="2608355"/>
    <lineage>
        <taxon>Bacteria</taxon>
        <taxon>Pseudomonadati</taxon>
        <taxon>Pseudomonadota</taxon>
        <taxon>Gammaproteobacteria</taxon>
        <taxon>Enterobacterales</taxon>
        <taxon>Erwiniaceae</taxon>
        <taxon>Pantoea</taxon>
    </lineage>
</organism>
<reference evidence="1 2" key="1">
    <citation type="journal article" date="2019" name="bioRxiv">
        <title>Bacteria contribute to plant secondary compound degradation in a generalist herbivore system.</title>
        <authorList>
            <person name="Francoeur C.B."/>
            <person name="Khadempour L."/>
            <person name="Moreira-Soto R.D."/>
            <person name="Gotting K."/>
            <person name="Book A.J."/>
            <person name="Pinto-Tomas A.A."/>
            <person name="Keefover-Ring K."/>
            <person name="Currie C.R."/>
        </authorList>
    </citation>
    <scope>NUCLEOTIDE SEQUENCE [LARGE SCALE GENOMIC DNA]</scope>
    <source>
        <strain evidence="1 2">Acro-805</strain>
    </source>
</reference>
<dbReference type="Proteomes" id="UP000780690">
    <property type="component" value="Unassembled WGS sequence"/>
</dbReference>
<dbReference type="InterPro" id="IPR003458">
    <property type="entry name" value="Phage_T4_Gp38_tail_assem"/>
</dbReference>
<dbReference type="EMBL" id="VWXD01000016">
    <property type="protein sequence ID" value="NIF03378.1"/>
    <property type="molecule type" value="Genomic_DNA"/>
</dbReference>
<dbReference type="Pfam" id="PF02413">
    <property type="entry name" value="Caudo_TAP"/>
    <property type="match status" value="1"/>
</dbReference>
<dbReference type="RefSeq" id="WP_167143785.1">
    <property type="nucleotide sequence ID" value="NZ_JBGMNH010000026.1"/>
</dbReference>
<evidence type="ECO:0000313" key="2">
    <source>
        <dbReference type="Proteomes" id="UP000780690"/>
    </source>
</evidence>
<keyword evidence="2" id="KW-1185">Reference proteome</keyword>
<comment type="caution">
    <text evidence="1">The sequence shown here is derived from an EMBL/GenBank/DDBJ whole genome shotgun (WGS) entry which is preliminary data.</text>
</comment>
<name>A0ABX0R2C1_9GAMM</name>
<sequence>MKQYRVAVNRIDANMADYITWPEQPS</sequence>
<evidence type="ECO:0000313" key="1">
    <source>
        <dbReference type="EMBL" id="NIF03378.1"/>
    </source>
</evidence>